<dbReference type="PANTHER" id="PTHR43149">
    <property type="entry name" value="ENOYL-COA HYDRATASE"/>
    <property type="match status" value="1"/>
</dbReference>
<dbReference type="Proteomes" id="UP000226192">
    <property type="component" value="Unassembled WGS sequence"/>
</dbReference>
<comment type="pathway">
    <text evidence="2">Lipid metabolism; fatty acid beta-oxidation.</text>
</comment>
<evidence type="ECO:0000256" key="8">
    <source>
        <dbReference type="ARBA" id="ARBA00023235"/>
    </source>
</evidence>
<evidence type="ECO:0000256" key="5">
    <source>
        <dbReference type="ARBA" id="ARBA00022990"/>
    </source>
</evidence>
<comment type="caution">
    <text evidence="9">The sequence shown here is derived from an EMBL/GenBank/DDBJ whole genome shotgun (WGS) entry which is preliminary data.</text>
</comment>
<accession>A0A2C5Y4P2</accession>
<evidence type="ECO:0000256" key="4">
    <source>
        <dbReference type="ARBA" id="ARBA00022832"/>
    </source>
</evidence>
<dbReference type="OrthoDB" id="14970at2759"/>
<protein>
    <recommendedName>
        <fullName evidence="11">Enoyl-CoA hydratase</fullName>
    </recommendedName>
</protein>
<keyword evidence="5" id="KW-0007">Acetylation</keyword>
<dbReference type="InterPro" id="IPR014748">
    <property type="entry name" value="Enoyl-CoA_hydra_C"/>
</dbReference>
<keyword evidence="7" id="KW-0576">Peroxisome</keyword>
<comment type="subcellular location">
    <subcellularLocation>
        <location evidence="1">Peroxisome</location>
    </subcellularLocation>
</comment>
<comment type="similarity">
    <text evidence="3">Belongs to the enoyl-CoA hydratase/isomerase family.</text>
</comment>
<dbReference type="CDD" id="cd06558">
    <property type="entry name" value="crotonase-like"/>
    <property type="match status" value="1"/>
</dbReference>
<dbReference type="PANTHER" id="PTHR43149:SF1">
    <property type="entry name" value="DELTA(3,5)-DELTA(2,4)-DIENOYL-COA ISOMERASE, MITOCHONDRIAL"/>
    <property type="match status" value="1"/>
</dbReference>
<keyword evidence="4" id="KW-0276">Fatty acid metabolism</keyword>
<dbReference type="Gene3D" id="1.10.12.10">
    <property type="entry name" value="Lyase 2-enoyl-coa Hydratase, Chain A, domain 2"/>
    <property type="match status" value="1"/>
</dbReference>
<keyword evidence="6" id="KW-0443">Lipid metabolism</keyword>
<reference evidence="9 10" key="1">
    <citation type="submission" date="2017-06" db="EMBL/GenBank/DDBJ databases">
        <title>Ant-infecting Ophiocordyceps genomes reveal a high diversity of potential behavioral manipulation genes and a possible major role for enterotoxins.</title>
        <authorList>
            <person name="De Bekker C."/>
            <person name="Evans H.C."/>
            <person name="Brachmann A."/>
            <person name="Hughes D.P."/>
        </authorList>
    </citation>
    <scope>NUCLEOTIDE SEQUENCE [LARGE SCALE GENOMIC DNA]</scope>
    <source>
        <strain evidence="9 10">Map64</strain>
    </source>
</reference>
<sequence length="286" mass="30740">MSSPQPLTGYNYEFFNVEQAGEWVAHLEINRPRKLNAFSQPVWQEFGRVFEQLSKDSRVRVVVLSGAGERAFTSGLDVQAAAQSGPLTSNGEGLDAARKAKSTRAHIEEFQSCVSAMERCEKPVICVLHGVSIGLAIDIACCADVRLCSSDTRFAVKEVDIGLAADIGTLARLPKVVGTMGWVKEVCMTARDFGASEAASVGFVSRVHGTKAEALAAGIKLAEVLASKSPVAVQSTKELLNYGRDHGVADSLRYTAVWNSVALQASDVPMALMSSMQRSKPTFEKL</sequence>
<organism evidence="9 10">
    <name type="scientific">Ophiocordyceps australis</name>
    <dbReference type="NCBI Taxonomy" id="1399860"/>
    <lineage>
        <taxon>Eukaryota</taxon>
        <taxon>Fungi</taxon>
        <taxon>Dikarya</taxon>
        <taxon>Ascomycota</taxon>
        <taxon>Pezizomycotina</taxon>
        <taxon>Sordariomycetes</taxon>
        <taxon>Hypocreomycetidae</taxon>
        <taxon>Hypocreales</taxon>
        <taxon>Ophiocordycipitaceae</taxon>
        <taxon>Ophiocordyceps</taxon>
    </lineage>
</organism>
<dbReference type="InterPro" id="IPR029045">
    <property type="entry name" value="ClpP/crotonase-like_dom_sf"/>
</dbReference>
<dbReference type="GO" id="GO:0005777">
    <property type="term" value="C:peroxisome"/>
    <property type="evidence" value="ECO:0007669"/>
    <property type="project" value="UniProtKB-SubCell"/>
</dbReference>
<dbReference type="Pfam" id="PF00378">
    <property type="entry name" value="ECH_1"/>
    <property type="match status" value="1"/>
</dbReference>
<dbReference type="InterPro" id="IPR001753">
    <property type="entry name" value="Enoyl-CoA_hydra/iso"/>
</dbReference>
<dbReference type="InterPro" id="IPR045002">
    <property type="entry name" value="Ech1-like"/>
</dbReference>
<dbReference type="AlphaFoldDB" id="A0A2C5Y4P2"/>
<gene>
    <name evidence="9" type="ORF">CDD81_7329</name>
</gene>
<evidence type="ECO:0000256" key="3">
    <source>
        <dbReference type="ARBA" id="ARBA00005254"/>
    </source>
</evidence>
<evidence type="ECO:0000256" key="2">
    <source>
        <dbReference type="ARBA" id="ARBA00005005"/>
    </source>
</evidence>
<evidence type="ECO:0000313" key="9">
    <source>
        <dbReference type="EMBL" id="PHH62202.1"/>
    </source>
</evidence>
<dbReference type="STRING" id="1399860.A0A2C5Y4P2"/>
<evidence type="ECO:0000256" key="7">
    <source>
        <dbReference type="ARBA" id="ARBA00023140"/>
    </source>
</evidence>
<dbReference type="UniPathway" id="UPA00659"/>
<dbReference type="GO" id="GO:0051750">
    <property type="term" value="F:delta(3,5)-delta(2,4)-dienoyl-CoA isomerase activity"/>
    <property type="evidence" value="ECO:0007669"/>
    <property type="project" value="TreeGrafter"/>
</dbReference>
<proteinExistence type="inferred from homology"/>
<evidence type="ECO:0000256" key="1">
    <source>
        <dbReference type="ARBA" id="ARBA00004275"/>
    </source>
</evidence>
<dbReference type="FunFam" id="3.90.226.10:FF:000024">
    <property type="entry name" value="Delta3,5-delta2,4-dienoyl-CoA isomerase"/>
    <property type="match status" value="1"/>
</dbReference>
<dbReference type="GO" id="GO:0006635">
    <property type="term" value="P:fatty acid beta-oxidation"/>
    <property type="evidence" value="ECO:0007669"/>
    <property type="project" value="UniProtKB-UniPathway"/>
</dbReference>
<dbReference type="Gene3D" id="3.90.226.10">
    <property type="entry name" value="2-enoyl-CoA Hydratase, Chain A, domain 1"/>
    <property type="match status" value="1"/>
</dbReference>
<dbReference type="GO" id="GO:0005739">
    <property type="term" value="C:mitochondrion"/>
    <property type="evidence" value="ECO:0007669"/>
    <property type="project" value="TreeGrafter"/>
</dbReference>
<dbReference type="FunFam" id="1.10.12.10:FF:000004">
    <property type="entry name" value="Delta3,5-delta2,4-dienoyl-CoA isomerase"/>
    <property type="match status" value="1"/>
</dbReference>
<dbReference type="SUPFAM" id="SSF52096">
    <property type="entry name" value="ClpP/crotonase"/>
    <property type="match status" value="1"/>
</dbReference>
<keyword evidence="10" id="KW-1185">Reference proteome</keyword>
<keyword evidence="8" id="KW-0413">Isomerase</keyword>
<evidence type="ECO:0000313" key="10">
    <source>
        <dbReference type="Proteomes" id="UP000226192"/>
    </source>
</evidence>
<dbReference type="EMBL" id="NJET01000078">
    <property type="protein sequence ID" value="PHH62202.1"/>
    <property type="molecule type" value="Genomic_DNA"/>
</dbReference>
<name>A0A2C5Y4P2_9HYPO</name>
<evidence type="ECO:0008006" key="11">
    <source>
        <dbReference type="Google" id="ProtNLM"/>
    </source>
</evidence>
<evidence type="ECO:0000256" key="6">
    <source>
        <dbReference type="ARBA" id="ARBA00023098"/>
    </source>
</evidence>